<dbReference type="SUPFAM" id="SSF53613">
    <property type="entry name" value="Ribokinase-like"/>
    <property type="match status" value="1"/>
</dbReference>
<sequence length="277" mass="28996">MQAENPFPAVLSIAGLDPSGGAGIAADLLTFASMGVHGCAALSALTVQDTQDVKGFVSMDPTDVAAQARAVLEDIPIRAIKLGMLPSIGIMEAVAAILMDYPDIPLVLDPVLQAGGGGALVEEDLRDAMKTLLLPRCALVTPNSLEARQLAPEADNLEAAGQALLALGADHVLITGGHEPTPELESLLFHDSRLLERYAQPRLPGQYHGTGCTLSAAVAAALAHGLDMRNAVEEALAFTHSAVQFAYRAGLGQLIPDRLFWARDDYDIDPQSGPGVH</sequence>
<dbReference type="EMBL" id="JBBPCO010000008">
    <property type="protein sequence ID" value="MEK8089851.1"/>
    <property type="molecule type" value="Genomic_DNA"/>
</dbReference>
<keyword evidence="4" id="KW-0418">Kinase</keyword>
<accession>A0ABU9DA53</accession>
<comment type="caution">
    <text evidence="4">The sequence shown here is derived from an EMBL/GenBank/DDBJ whole genome shotgun (WGS) entry which is preliminary data.</text>
</comment>
<dbReference type="Pfam" id="PF08543">
    <property type="entry name" value="Phos_pyr_kin"/>
    <property type="match status" value="1"/>
</dbReference>
<dbReference type="InterPro" id="IPR013749">
    <property type="entry name" value="PM/HMP-P_kinase-1"/>
</dbReference>
<dbReference type="GO" id="GO:0008902">
    <property type="term" value="F:hydroxymethylpyrimidine kinase activity"/>
    <property type="evidence" value="ECO:0007669"/>
    <property type="project" value="UniProtKB-EC"/>
</dbReference>
<reference evidence="4 5" key="1">
    <citation type="submission" date="2024-04" db="EMBL/GenBank/DDBJ databases">
        <authorList>
            <person name="Abashina T."/>
            <person name="Shaikin A."/>
        </authorList>
    </citation>
    <scope>NUCLEOTIDE SEQUENCE [LARGE SCALE GENOMIC DNA]</scope>
    <source>
        <strain evidence="4 5">AAFK</strain>
    </source>
</reference>
<protein>
    <recommendedName>
        <fullName evidence="2">hydroxymethylpyrimidine kinase</fullName>
        <ecNumber evidence="2">2.7.1.49</ecNumber>
    </recommendedName>
</protein>
<dbReference type="Proteomes" id="UP001446205">
    <property type="component" value="Unassembled WGS sequence"/>
</dbReference>
<evidence type="ECO:0000256" key="1">
    <source>
        <dbReference type="ARBA" id="ARBA00004948"/>
    </source>
</evidence>
<organism evidence="4 5">
    <name type="scientific">Thermithiobacillus plumbiphilus</name>
    <dbReference type="NCBI Taxonomy" id="1729899"/>
    <lineage>
        <taxon>Bacteria</taxon>
        <taxon>Pseudomonadati</taxon>
        <taxon>Pseudomonadota</taxon>
        <taxon>Acidithiobacillia</taxon>
        <taxon>Acidithiobacillales</taxon>
        <taxon>Thermithiobacillaceae</taxon>
        <taxon>Thermithiobacillus</taxon>
    </lineage>
</organism>
<dbReference type="InterPro" id="IPR029056">
    <property type="entry name" value="Ribokinase-like"/>
</dbReference>
<dbReference type="PANTHER" id="PTHR20858">
    <property type="entry name" value="PHOSPHOMETHYLPYRIMIDINE KINASE"/>
    <property type="match status" value="1"/>
</dbReference>
<keyword evidence="4" id="KW-0808">Transferase</keyword>
<dbReference type="NCBIfam" id="TIGR00097">
    <property type="entry name" value="HMP-P_kinase"/>
    <property type="match status" value="1"/>
</dbReference>
<evidence type="ECO:0000256" key="2">
    <source>
        <dbReference type="ARBA" id="ARBA00012135"/>
    </source>
</evidence>
<dbReference type="GO" id="GO:0008972">
    <property type="term" value="F:phosphomethylpyrimidine kinase activity"/>
    <property type="evidence" value="ECO:0007669"/>
    <property type="project" value="UniProtKB-EC"/>
</dbReference>
<dbReference type="PANTHER" id="PTHR20858:SF17">
    <property type="entry name" value="HYDROXYMETHYLPYRIMIDINE_PHOSPHOMETHYLPYRIMIDINE KINASE THI20-RELATED"/>
    <property type="match status" value="1"/>
</dbReference>
<dbReference type="RefSeq" id="WP_341370909.1">
    <property type="nucleotide sequence ID" value="NZ_JBBPCO010000008.1"/>
</dbReference>
<dbReference type="InterPro" id="IPR004399">
    <property type="entry name" value="HMP/HMP-P_kinase_dom"/>
</dbReference>
<evidence type="ECO:0000313" key="4">
    <source>
        <dbReference type="EMBL" id="MEK8089851.1"/>
    </source>
</evidence>
<proteinExistence type="predicted"/>
<dbReference type="EC" id="2.7.1.49" evidence="2"/>
<feature type="domain" description="Pyridoxamine kinase/Phosphomethylpyrimidine kinase" evidence="3">
    <location>
        <begin position="17"/>
        <end position="252"/>
    </location>
</feature>
<keyword evidence="5" id="KW-1185">Reference proteome</keyword>
<gene>
    <name evidence="4" type="primary">thiD</name>
    <name evidence="4" type="ORF">WOB96_08725</name>
</gene>
<dbReference type="Gene3D" id="3.40.1190.20">
    <property type="match status" value="1"/>
</dbReference>
<evidence type="ECO:0000259" key="3">
    <source>
        <dbReference type="Pfam" id="PF08543"/>
    </source>
</evidence>
<comment type="pathway">
    <text evidence="1">Cofactor biosynthesis; thiamine diphosphate biosynthesis.</text>
</comment>
<dbReference type="CDD" id="cd01169">
    <property type="entry name" value="HMPP_kinase"/>
    <property type="match status" value="1"/>
</dbReference>
<name>A0ABU9DA53_9PROT</name>
<evidence type="ECO:0000313" key="5">
    <source>
        <dbReference type="Proteomes" id="UP001446205"/>
    </source>
</evidence>